<dbReference type="EMBL" id="FNXB01000087">
    <property type="protein sequence ID" value="SEI21477.1"/>
    <property type="molecule type" value="Genomic_DNA"/>
</dbReference>
<protein>
    <submittedName>
        <fullName evidence="2">Transposase IS116/IS110/IS902 family protein</fullName>
    </submittedName>
</protein>
<dbReference type="Pfam" id="PF02371">
    <property type="entry name" value="Transposase_20"/>
    <property type="match status" value="1"/>
</dbReference>
<dbReference type="GO" id="GO:0006313">
    <property type="term" value="P:DNA transposition"/>
    <property type="evidence" value="ECO:0007669"/>
    <property type="project" value="InterPro"/>
</dbReference>
<dbReference type="GO" id="GO:0004803">
    <property type="term" value="F:transposase activity"/>
    <property type="evidence" value="ECO:0007669"/>
    <property type="project" value="InterPro"/>
</dbReference>
<dbReference type="GO" id="GO:0003677">
    <property type="term" value="F:DNA binding"/>
    <property type="evidence" value="ECO:0007669"/>
    <property type="project" value="InterPro"/>
</dbReference>
<sequence>MPDLVRTICRDLLEHIWQITDRVDSLGEKIDGLSNKAETTRRLRTMPGVGPITALAIETFAPPMEVFKRGRDFAAWLGLVPLQNSSGGKQRLGKISKMGQQDIRRLLIIGAMAVVRWASRKGAPNDSWLGRMLAKKPRILVAIALANKMARGIWAMLTKQMDYRNPATVPA</sequence>
<name>A0A1H8XDP7_9HYPH</name>
<accession>A0A1H8XDP7</accession>
<dbReference type="AlphaFoldDB" id="A0A1H8XDP7"/>
<reference evidence="2" key="3">
    <citation type="submission" date="2016-10" db="EMBL/GenBank/DDBJ databases">
        <authorList>
            <person name="de Groot N.N."/>
        </authorList>
    </citation>
    <scope>NUCLEOTIDE SEQUENCE [LARGE SCALE GENOMIC DNA]</scope>
    <source>
        <strain evidence="2">CCBAU85039</strain>
    </source>
</reference>
<evidence type="ECO:0000313" key="4">
    <source>
        <dbReference type="Proteomes" id="UP000183063"/>
    </source>
</evidence>
<proteinExistence type="predicted"/>
<evidence type="ECO:0000313" key="5">
    <source>
        <dbReference type="Proteomes" id="UP000198939"/>
    </source>
</evidence>
<dbReference type="PANTHER" id="PTHR33055:SF3">
    <property type="entry name" value="PUTATIVE TRANSPOSASE FOR IS117-RELATED"/>
    <property type="match status" value="1"/>
</dbReference>
<dbReference type="Proteomes" id="UP000198939">
    <property type="component" value="Unassembled WGS sequence"/>
</dbReference>
<evidence type="ECO:0000313" key="3">
    <source>
        <dbReference type="EMBL" id="SEP37847.1"/>
    </source>
</evidence>
<dbReference type="InterPro" id="IPR047650">
    <property type="entry name" value="Transpos_IS110"/>
</dbReference>
<dbReference type="EMBL" id="FOCV01000148">
    <property type="protein sequence ID" value="SEP37847.1"/>
    <property type="molecule type" value="Genomic_DNA"/>
</dbReference>
<evidence type="ECO:0000259" key="1">
    <source>
        <dbReference type="Pfam" id="PF02371"/>
    </source>
</evidence>
<organism evidence="2 4">
    <name type="scientific">Rhizobium tibeticum</name>
    <dbReference type="NCBI Taxonomy" id="501024"/>
    <lineage>
        <taxon>Bacteria</taxon>
        <taxon>Pseudomonadati</taxon>
        <taxon>Pseudomonadota</taxon>
        <taxon>Alphaproteobacteria</taxon>
        <taxon>Hyphomicrobiales</taxon>
        <taxon>Rhizobiaceae</taxon>
        <taxon>Rhizobium/Agrobacterium group</taxon>
        <taxon>Rhizobium</taxon>
    </lineage>
</organism>
<dbReference type="STRING" id="501024.RTCCBAU85039_6642"/>
<feature type="domain" description="Transposase IS116/IS110/IS902 C-terminal" evidence="1">
    <location>
        <begin position="41"/>
        <end position="118"/>
    </location>
</feature>
<dbReference type="Proteomes" id="UP000183063">
    <property type="component" value="Unassembled WGS sequence"/>
</dbReference>
<gene>
    <name evidence="2" type="ORF">RTCCBAU85039_6642</name>
    <name evidence="3" type="ORF">SAMN05216228_11481</name>
</gene>
<keyword evidence="5" id="KW-1185">Reference proteome</keyword>
<dbReference type="InterPro" id="IPR003346">
    <property type="entry name" value="Transposase_20"/>
</dbReference>
<evidence type="ECO:0000313" key="2">
    <source>
        <dbReference type="EMBL" id="SEI21477.1"/>
    </source>
</evidence>
<dbReference type="PANTHER" id="PTHR33055">
    <property type="entry name" value="TRANSPOSASE FOR INSERTION SEQUENCE ELEMENT IS1111A"/>
    <property type="match status" value="1"/>
</dbReference>
<reference evidence="3 5" key="1">
    <citation type="submission" date="2016-10" db="EMBL/GenBank/DDBJ databases">
        <authorList>
            <person name="Varghese N."/>
            <person name="Submissions S."/>
        </authorList>
    </citation>
    <scope>NUCLEOTIDE SEQUENCE [LARGE SCALE GENOMIC DNA]</scope>
    <source>
        <strain evidence="3 5">CGMCC 1.7071</strain>
    </source>
</reference>
<reference evidence="4" key="2">
    <citation type="submission" date="2016-10" db="EMBL/GenBank/DDBJ databases">
        <authorList>
            <person name="Wibberg D."/>
        </authorList>
    </citation>
    <scope>NUCLEOTIDE SEQUENCE [LARGE SCALE GENOMIC DNA]</scope>
</reference>